<evidence type="ECO:0000313" key="1">
    <source>
        <dbReference type="EMBL" id="GMT19851.1"/>
    </source>
</evidence>
<feature type="non-terminal residue" evidence="1">
    <location>
        <position position="1"/>
    </location>
</feature>
<reference evidence="1" key="1">
    <citation type="submission" date="2023-10" db="EMBL/GenBank/DDBJ databases">
        <title>Genome assembly of Pristionchus species.</title>
        <authorList>
            <person name="Yoshida K."/>
            <person name="Sommer R.J."/>
        </authorList>
    </citation>
    <scope>NUCLEOTIDE SEQUENCE</scope>
    <source>
        <strain evidence="1">RS5133</strain>
    </source>
</reference>
<feature type="non-terminal residue" evidence="1">
    <location>
        <position position="65"/>
    </location>
</feature>
<protein>
    <submittedName>
        <fullName evidence="1">Uncharacterized protein</fullName>
    </submittedName>
</protein>
<comment type="caution">
    <text evidence="1">The sequence shown here is derived from an EMBL/GenBank/DDBJ whole genome shotgun (WGS) entry which is preliminary data.</text>
</comment>
<proteinExistence type="predicted"/>
<evidence type="ECO:0000313" key="2">
    <source>
        <dbReference type="Proteomes" id="UP001432322"/>
    </source>
</evidence>
<dbReference type="AlphaFoldDB" id="A0AAV5VMI9"/>
<accession>A0AAV5VMI9</accession>
<dbReference type="Proteomes" id="UP001432322">
    <property type="component" value="Unassembled WGS sequence"/>
</dbReference>
<organism evidence="1 2">
    <name type="scientific">Pristionchus fissidentatus</name>
    <dbReference type="NCBI Taxonomy" id="1538716"/>
    <lineage>
        <taxon>Eukaryota</taxon>
        <taxon>Metazoa</taxon>
        <taxon>Ecdysozoa</taxon>
        <taxon>Nematoda</taxon>
        <taxon>Chromadorea</taxon>
        <taxon>Rhabditida</taxon>
        <taxon>Rhabditina</taxon>
        <taxon>Diplogasteromorpha</taxon>
        <taxon>Diplogasteroidea</taxon>
        <taxon>Neodiplogasteridae</taxon>
        <taxon>Pristionchus</taxon>
    </lineage>
</organism>
<keyword evidence="2" id="KW-1185">Reference proteome</keyword>
<sequence length="65" mass="7523">HGQCEGIRVSMPRGFPGRLTASSRQARQEVLEINQRVRDCWRQRLLAQRPLHRQASGIHVPMHGR</sequence>
<name>A0AAV5VMI9_9BILA</name>
<dbReference type="EMBL" id="BTSY01000003">
    <property type="protein sequence ID" value="GMT19851.1"/>
    <property type="molecule type" value="Genomic_DNA"/>
</dbReference>
<gene>
    <name evidence="1" type="ORF">PFISCL1PPCAC_11148</name>
</gene>